<feature type="transmembrane region" description="Helical" evidence="7">
    <location>
        <begin position="260"/>
        <end position="286"/>
    </location>
</feature>
<feature type="transmembrane region" description="Helical" evidence="7">
    <location>
        <begin position="227"/>
        <end position="248"/>
    </location>
</feature>
<dbReference type="InterPro" id="IPR029044">
    <property type="entry name" value="Nucleotide-diphossugar_trans"/>
</dbReference>
<name>A0ABN7Y852_9BURK</name>
<dbReference type="Pfam" id="PF00535">
    <property type="entry name" value="Glycos_transf_2"/>
    <property type="match status" value="1"/>
</dbReference>
<evidence type="ECO:0000256" key="6">
    <source>
        <dbReference type="ARBA" id="ARBA00023136"/>
    </source>
</evidence>
<gene>
    <name evidence="9" type="primary">pimF</name>
    <name evidence="9" type="ORF">LMG32289_01722</name>
</gene>
<keyword evidence="6 7" id="KW-0472">Membrane</keyword>
<proteinExistence type="predicted"/>
<dbReference type="CDD" id="cd04187">
    <property type="entry name" value="DPM1_like_bac"/>
    <property type="match status" value="1"/>
</dbReference>
<dbReference type="EMBL" id="CAJZAG010000003">
    <property type="protein sequence ID" value="CAG9169543.1"/>
    <property type="molecule type" value="Genomic_DNA"/>
</dbReference>
<sequence length="315" mass="35973">MPKLSVVTTLYKSAPFLDAFYRRIMAEISKLAVSYEIIFVNDGSPDNSLDIALDLQRIDDRVIILDLSRNFGHHKAIMEGLSYARGERIFLIDCDLEEPPETLGAFYETFHVEDCDVVYGVQETRKGKWFERVSGAAFYKLFNYLSDTMVPENWTIARIMSRRYVRSLVQFKEETMFLGGIMSAVGYRQIPLVIKKHHKGTTTYTLKRKITAFTSAVTSFSEKPLKLVFYAGLCISGISFTYALWLVVQKFLFGIPVNGWTTLAVSIWMIGGLVMLFLGIIGIYIAKIFLQTKHRPVSVIRNIYRTNGEQDLPVH</sequence>
<dbReference type="RefSeq" id="WP_223984898.1">
    <property type="nucleotide sequence ID" value="NZ_CAJZAG010000003.1"/>
</dbReference>
<comment type="caution">
    <text evidence="9">The sequence shown here is derived from an EMBL/GenBank/DDBJ whole genome shotgun (WGS) entry which is preliminary data.</text>
</comment>
<organism evidence="9 10">
    <name type="scientific">Cupriavidus pampae</name>
    <dbReference type="NCBI Taxonomy" id="659251"/>
    <lineage>
        <taxon>Bacteria</taxon>
        <taxon>Pseudomonadati</taxon>
        <taxon>Pseudomonadota</taxon>
        <taxon>Betaproteobacteria</taxon>
        <taxon>Burkholderiales</taxon>
        <taxon>Burkholderiaceae</taxon>
        <taxon>Cupriavidus</taxon>
    </lineage>
</organism>
<dbReference type="SUPFAM" id="SSF53448">
    <property type="entry name" value="Nucleotide-diphospho-sugar transferases"/>
    <property type="match status" value="1"/>
</dbReference>
<evidence type="ECO:0000256" key="3">
    <source>
        <dbReference type="ARBA" id="ARBA00022679"/>
    </source>
</evidence>
<dbReference type="InterPro" id="IPR001173">
    <property type="entry name" value="Glyco_trans_2-like"/>
</dbReference>
<evidence type="ECO:0000256" key="4">
    <source>
        <dbReference type="ARBA" id="ARBA00022692"/>
    </source>
</evidence>
<keyword evidence="10" id="KW-1185">Reference proteome</keyword>
<evidence type="ECO:0000256" key="5">
    <source>
        <dbReference type="ARBA" id="ARBA00022989"/>
    </source>
</evidence>
<comment type="subcellular location">
    <subcellularLocation>
        <location evidence="1">Membrane</location>
        <topology evidence="1">Multi-pass membrane protein</topology>
    </subcellularLocation>
</comment>
<dbReference type="Gene3D" id="3.90.550.10">
    <property type="entry name" value="Spore Coat Polysaccharide Biosynthesis Protein SpsA, Chain A"/>
    <property type="match status" value="1"/>
</dbReference>
<dbReference type="PANTHER" id="PTHR48090:SF1">
    <property type="entry name" value="PROPHAGE BACTOPRENOL GLUCOSYL TRANSFERASE HOMOLOG"/>
    <property type="match status" value="1"/>
</dbReference>
<keyword evidence="2 9" id="KW-0328">Glycosyltransferase</keyword>
<dbReference type="PANTHER" id="PTHR48090">
    <property type="entry name" value="UNDECAPRENYL-PHOSPHATE 4-DEOXY-4-FORMAMIDO-L-ARABINOSE TRANSFERASE-RELATED"/>
    <property type="match status" value="1"/>
</dbReference>
<dbReference type="GO" id="GO:0016757">
    <property type="term" value="F:glycosyltransferase activity"/>
    <property type="evidence" value="ECO:0007669"/>
    <property type="project" value="UniProtKB-KW"/>
</dbReference>
<keyword evidence="3 9" id="KW-0808">Transferase</keyword>
<keyword evidence="5 7" id="KW-1133">Transmembrane helix</keyword>
<dbReference type="Proteomes" id="UP000706525">
    <property type="component" value="Unassembled WGS sequence"/>
</dbReference>
<evidence type="ECO:0000256" key="2">
    <source>
        <dbReference type="ARBA" id="ARBA00022676"/>
    </source>
</evidence>
<dbReference type="InterPro" id="IPR050256">
    <property type="entry name" value="Glycosyltransferase_2"/>
</dbReference>
<feature type="domain" description="Glycosyltransferase 2-like" evidence="8">
    <location>
        <begin position="5"/>
        <end position="143"/>
    </location>
</feature>
<evidence type="ECO:0000256" key="7">
    <source>
        <dbReference type="SAM" id="Phobius"/>
    </source>
</evidence>
<accession>A0ABN7Y852</accession>
<reference evidence="9 10" key="1">
    <citation type="submission" date="2021-08" db="EMBL/GenBank/DDBJ databases">
        <authorList>
            <person name="Peeters C."/>
        </authorList>
    </citation>
    <scope>NUCLEOTIDE SEQUENCE [LARGE SCALE GENOMIC DNA]</scope>
    <source>
        <strain evidence="9 10">LMG 32289</strain>
    </source>
</reference>
<dbReference type="EC" id="2.4.-.-" evidence="9"/>
<evidence type="ECO:0000313" key="10">
    <source>
        <dbReference type="Proteomes" id="UP000706525"/>
    </source>
</evidence>
<protein>
    <submittedName>
        <fullName evidence="9">Glycosyltransferases</fullName>
        <ecNumber evidence="9">2.4.-.-</ecNumber>
    </submittedName>
</protein>
<evidence type="ECO:0000313" key="9">
    <source>
        <dbReference type="EMBL" id="CAG9169543.1"/>
    </source>
</evidence>
<evidence type="ECO:0000256" key="1">
    <source>
        <dbReference type="ARBA" id="ARBA00004141"/>
    </source>
</evidence>
<keyword evidence="4 7" id="KW-0812">Transmembrane</keyword>
<evidence type="ECO:0000259" key="8">
    <source>
        <dbReference type="Pfam" id="PF00535"/>
    </source>
</evidence>